<dbReference type="Proteomes" id="UP001270362">
    <property type="component" value="Unassembled WGS sequence"/>
</dbReference>
<protein>
    <submittedName>
        <fullName evidence="2">Uncharacterized protein</fullName>
    </submittedName>
</protein>
<evidence type="ECO:0000313" key="3">
    <source>
        <dbReference type="Proteomes" id="UP001270362"/>
    </source>
</evidence>
<evidence type="ECO:0000313" key="2">
    <source>
        <dbReference type="EMBL" id="KAK3689491.1"/>
    </source>
</evidence>
<proteinExistence type="predicted"/>
<accession>A0AAE1CDG9</accession>
<dbReference type="EMBL" id="JAULSO010000002">
    <property type="protein sequence ID" value="KAK3689491.1"/>
    <property type="molecule type" value="Genomic_DNA"/>
</dbReference>
<keyword evidence="3" id="KW-1185">Reference proteome</keyword>
<reference evidence="2" key="2">
    <citation type="submission" date="2023-06" db="EMBL/GenBank/DDBJ databases">
        <authorList>
            <consortium name="Lawrence Berkeley National Laboratory"/>
            <person name="Haridas S."/>
            <person name="Hensen N."/>
            <person name="Bonometti L."/>
            <person name="Westerberg I."/>
            <person name="Brannstrom I.O."/>
            <person name="Guillou S."/>
            <person name="Cros-Aarteil S."/>
            <person name="Calhoun S."/>
            <person name="Kuo A."/>
            <person name="Mondo S."/>
            <person name="Pangilinan J."/>
            <person name="Riley R."/>
            <person name="Labutti K."/>
            <person name="Andreopoulos B."/>
            <person name="Lipzen A."/>
            <person name="Chen C."/>
            <person name="Yanf M."/>
            <person name="Daum C."/>
            <person name="Ng V."/>
            <person name="Clum A."/>
            <person name="Steindorff A."/>
            <person name="Ohm R."/>
            <person name="Martin F."/>
            <person name="Silar P."/>
            <person name="Natvig D."/>
            <person name="Lalanne C."/>
            <person name="Gautier V."/>
            <person name="Ament-Velasquez S.L."/>
            <person name="Kruys A."/>
            <person name="Hutchinson M.I."/>
            <person name="Powell A.J."/>
            <person name="Barry K."/>
            <person name="Miller A.N."/>
            <person name="Grigoriev I.V."/>
            <person name="Debuchy R."/>
            <person name="Gladieux P."/>
            <person name="Thoren M.H."/>
            <person name="Johannesson H."/>
        </authorList>
    </citation>
    <scope>NUCLEOTIDE SEQUENCE</scope>
    <source>
        <strain evidence="2">CBS 314.62</strain>
    </source>
</reference>
<gene>
    <name evidence="2" type="ORF">B0T22DRAFT_172902</name>
</gene>
<name>A0AAE1CDG9_9PEZI</name>
<evidence type="ECO:0000256" key="1">
    <source>
        <dbReference type="SAM" id="MobiDB-lite"/>
    </source>
</evidence>
<comment type="caution">
    <text evidence="2">The sequence shown here is derived from an EMBL/GenBank/DDBJ whole genome shotgun (WGS) entry which is preliminary data.</text>
</comment>
<dbReference type="AlphaFoldDB" id="A0AAE1CDG9"/>
<feature type="region of interest" description="Disordered" evidence="1">
    <location>
        <begin position="25"/>
        <end position="44"/>
    </location>
</feature>
<sequence>MEVFGPRSPSALGWNPGSYPTLSLNGFRSGPGERRKVSGCLPDGKRMGSNSKYTRFAQTTPPRGSFPKTKNWISSRPPWCWVLNSCRKSLSGKPGLLFCYPPARYVLVYTVSRSHLRTMSRYSTLSHHFPGFAVQSVALSASQKGSFVWMVLALERGNLGPSASARCSRRYPTVPLHVMEWDCGSKQRACGVQSRAWMVIVRFRNLPSKTTRSGQNPLRSSGSFGIADGVRARGENVLCIHFLFVSVRETCFGKTTMTKGTPGF</sequence>
<organism evidence="2 3">
    <name type="scientific">Podospora appendiculata</name>
    <dbReference type="NCBI Taxonomy" id="314037"/>
    <lineage>
        <taxon>Eukaryota</taxon>
        <taxon>Fungi</taxon>
        <taxon>Dikarya</taxon>
        <taxon>Ascomycota</taxon>
        <taxon>Pezizomycotina</taxon>
        <taxon>Sordariomycetes</taxon>
        <taxon>Sordariomycetidae</taxon>
        <taxon>Sordariales</taxon>
        <taxon>Podosporaceae</taxon>
        <taxon>Podospora</taxon>
    </lineage>
</organism>
<reference evidence="2" key="1">
    <citation type="journal article" date="2023" name="Mol. Phylogenet. Evol.">
        <title>Genome-scale phylogeny and comparative genomics of the fungal order Sordariales.</title>
        <authorList>
            <person name="Hensen N."/>
            <person name="Bonometti L."/>
            <person name="Westerberg I."/>
            <person name="Brannstrom I.O."/>
            <person name="Guillou S."/>
            <person name="Cros-Aarteil S."/>
            <person name="Calhoun S."/>
            <person name="Haridas S."/>
            <person name="Kuo A."/>
            <person name="Mondo S."/>
            <person name="Pangilinan J."/>
            <person name="Riley R."/>
            <person name="LaButti K."/>
            <person name="Andreopoulos B."/>
            <person name="Lipzen A."/>
            <person name="Chen C."/>
            <person name="Yan M."/>
            <person name="Daum C."/>
            <person name="Ng V."/>
            <person name="Clum A."/>
            <person name="Steindorff A."/>
            <person name="Ohm R.A."/>
            <person name="Martin F."/>
            <person name="Silar P."/>
            <person name="Natvig D.O."/>
            <person name="Lalanne C."/>
            <person name="Gautier V."/>
            <person name="Ament-Velasquez S.L."/>
            <person name="Kruys A."/>
            <person name="Hutchinson M.I."/>
            <person name="Powell A.J."/>
            <person name="Barry K."/>
            <person name="Miller A.N."/>
            <person name="Grigoriev I.V."/>
            <person name="Debuchy R."/>
            <person name="Gladieux P."/>
            <person name="Hiltunen Thoren M."/>
            <person name="Johannesson H."/>
        </authorList>
    </citation>
    <scope>NUCLEOTIDE SEQUENCE</scope>
    <source>
        <strain evidence="2">CBS 314.62</strain>
    </source>
</reference>